<evidence type="ECO:0000313" key="2">
    <source>
        <dbReference type="Proteomes" id="UP001164250"/>
    </source>
</evidence>
<protein>
    <submittedName>
        <fullName evidence="1">Uncharacterized protein</fullName>
    </submittedName>
</protein>
<accession>A0ACC1ABJ1</accession>
<name>A0ACC1ABJ1_9ROSI</name>
<sequence length="410" mass="45754">MAENLGFTSYPPAYLSYEARGNNLLIGANFASGASGYYEATAKIYHTIPLSQQLEYFKEYKEKLVEIVGQSNASSIINGSVYLVNSGSSDFVQNYYINPLLYKVYTPDEFSDILIKSYATFIEELYELGARRIGVTTLPPLGCLPATITIFGSDINECVEEINEDAVSFNYKLNDTSIILQNKTSGLNLVVLDIYQPLYDLVTKPSDNGFAEARKACCGTGLLETSILCNKKSVGTCANATEYVFWDGFHPSETANKLQRFKKDEREREINSNSKMDYSLAALKVLCGQLKDARETSSQNAVTLGGILFQRAWLQGVIVSPLDDDGNMLLDDGTGVVQLCLSADFRQQQWNTGMYVMVVGGYVVRTGKTPMIKVHKIVDLSAFPDREAMWYLEVMEAYKLFYQPLIEDFI</sequence>
<proteinExistence type="predicted"/>
<dbReference type="EMBL" id="CM047907">
    <property type="protein sequence ID" value="KAJ0084714.1"/>
    <property type="molecule type" value="Genomic_DNA"/>
</dbReference>
<gene>
    <name evidence="1" type="ORF">Patl1_30523</name>
</gene>
<comment type="caution">
    <text evidence="1">The sequence shown here is derived from an EMBL/GenBank/DDBJ whole genome shotgun (WGS) entry which is preliminary data.</text>
</comment>
<reference evidence="2" key="1">
    <citation type="journal article" date="2023" name="G3 (Bethesda)">
        <title>Genome assembly and association tests identify interacting loci associated with vigor, precocity, and sex in interspecific pistachio rootstocks.</title>
        <authorList>
            <person name="Palmer W."/>
            <person name="Jacygrad E."/>
            <person name="Sagayaradj S."/>
            <person name="Cavanaugh K."/>
            <person name="Han R."/>
            <person name="Bertier L."/>
            <person name="Beede B."/>
            <person name="Kafkas S."/>
            <person name="Golino D."/>
            <person name="Preece J."/>
            <person name="Michelmore R."/>
        </authorList>
    </citation>
    <scope>NUCLEOTIDE SEQUENCE [LARGE SCALE GENOMIC DNA]</scope>
</reference>
<organism evidence="1 2">
    <name type="scientific">Pistacia atlantica</name>
    <dbReference type="NCBI Taxonomy" id="434234"/>
    <lineage>
        <taxon>Eukaryota</taxon>
        <taxon>Viridiplantae</taxon>
        <taxon>Streptophyta</taxon>
        <taxon>Embryophyta</taxon>
        <taxon>Tracheophyta</taxon>
        <taxon>Spermatophyta</taxon>
        <taxon>Magnoliopsida</taxon>
        <taxon>eudicotyledons</taxon>
        <taxon>Gunneridae</taxon>
        <taxon>Pentapetalae</taxon>
        <taxon>rosids</taxon>
        <taxon>malvids</taxon>
        <taxon>Sapindales</taxon>
        <taxon>Anacardiaceae</taxon>
        <taxon>Pistacia</taxon>
    </lineage>
</organism>
<evidence type="ECO:0000313" key="1">
    <source>
        <dbReference type="EMBL" id="KAJ0084714.1"/>
    </source>
</evidence>
<dbReference type="Proteomes" id="UP001164250">
    <property type="component" value="Chromosome 11"/>
</dbReference>
<keyword evidence="2" id="KW-1185">Reference proteome</keyword>